<feature type="compositionally biased region" description="Basic and acidic residues" evidence="8">
    <location>
        <begin position="1"/>
        <end position="10"/>
    </location>
</feature>
<evidence type="ECO:0000256" key="6">
    <source>
        <dbReference type="ARBA" id="ARBA00022989"/>
    </source>
</evidence>
<accession>A0ABN0WBM1</accession>
<dbReference type="PANTHER" id="PTHR33908:SF11">
    <property type="entry name" value="MEMBRANE PROTEIN"/>
    <property type="match status" value="1"/>
</dbReference>
<proteinExistence type="predicted"/>
<evidence type="ECO:0000256" key="1">
    <source>
        <dbReference type="ARBA" id="ARBA00004651"/>
    </source>
</evidence>
<keyword evidence="7 9" id="KW-0472">Membrane</keyword>
<comment type="subcellular location">
    <subcellularLocation>
        <location evidence="1">Cell membrane</location>
        <topology evidence="1">Multi-pass membrane protein</topology>
    </subcellularLocation>
</comment>
<dbReference type="EMBL" id="BAAABM010000016">
    <property type="protein sequence ID" value="GAA0331622.1"/>
    <property type="molecule type" value="Genomic_DNA"/>
</dbReference>
<evidence type="ECO:0000256" key="3">
    <source>
        <dbReference type="ARBA" id="ARBA00022676"/>
    </source>
</evidence>
<feature type="transmembrane region" description="Helical" evidence="9">
    <location>
        <begin position="182"/>
        <end position="209"/>
    </location>
</feature>
<sequence>MTSLEERVADDPGPVAVDGEAPGRLNRGLAFAGRHRVLLAVLAPAVTLRLVTTLGYRGAMWFPDSYDYVSGALTLTPNLIRPSGYSLFLWLLSPFHSLTLVVLVQHAMGVTVGVLVYALLRHRFGLPGWAASAAAVPALFDAFGIQLEHLIMSDTPFTFLLTLAVTLALWDPRPSTRRMALVCLLVGLAAVTRSVGLPILVLTLAWLAVRRAGRRAVVAGLVAGLLPVVLYAGWFSSRTHRFALTYSTGIFLYSRTMPFADCHKIKPPVDELPLCISTPPAERGRSQFYIWGRISPFHRLGEHKFTPDVEGRAGDFAQRAITAQPGDYAEIVTSDLLRTFRWHHPPFPDSETYDHYLFRVHPPQPPPTAAARMRAYDPGHLTTHVVRPYASIMRTYQRFFFVRGAVFGLILLAGLGALLRRRWDALLPWSVAAVAIVVPPTTAEFDYRYVIPALPVACVAAALAFTRPAPRPEPAHPRVD</sequence>
<evidence type="ECO:0000256" key="9">
    <source>
        <dbReference type="SAM" id="Phobius"/>
    </source>
</evidence>
<keyword evidence="2" id="KW-1003">Cell membrane</keyword>
<name>A0ABN0WBM1_9ACTN</name>
<feature type="transmembrane region" description="Helical" evidence="9">
    <location>
        <begin position="151"/>
        <end position="170"/>
    </location>
</feature>
<keyword evidence="3" id="KW-0328">Glycosyltransferase</keyword>
<evidence type="ECO:0000256" key="7">
    <source>
        <dbReference type="ARBA" id="ARBA00023136"/>
    </source>
</evidence>
<evidence type="ECO:0000256" key="5">
    <source>
        <dbReference type="ARBA" id="ARBA00022692"/>
    </source>
</evidence>
<keyword evidence="5 9" id="KW-0812">Transmembrane</keyword>
<feature type="region of interest" description="Disordered" evidence="8">
    <location>
        <begin position="1"/>
        <end position="20"/>
    </location>
</feature>
<feature type="transmembrane region" description="Helical" evidence="9">
    <location>
        <begin position="215"/>
        <end position="234"/>
    </location>
</feature>
<dbReference type="Proteomes" id="UP001501822">
    <property type="component" value="Unassembled WGS sequence"/>
</dbReference>
<feature type="transmembrane region" description="Helical" evidence="9">
    <location>
        <begin position="400"/>
        <end position="419"/>
    </location>
</feature>
<feature type="transmembrane region" description="Helical" evidence="9">
    <location>
        <begin position="126"/>
        <end position="145"/>
    </location>
</feature>
<evidence type="ECO:0000313" key="10">
    <source>
        <dbReference type="EMBL" id="GAA0331622.1"/>
    </source>
</evidence>
<evidence type="ECO:0008006" key="12">
    <source>
        <dbReference type="Google" id="ProtNLM"/>
    </source>
</evidence>
<evidence type="ECO:0000313" key="11">
    <source>
        <dbReference type="Proteomes" id="UP001501822"/>
    </source>
</evidence>
<feature type="transmembrane region" description="Helical" evidence="9">
    <location>
        <begin position="37"/>
        <end position="56"/>
    </location>
</feature>
<organism evidence="10 11">
    <name type="scientific">Actinoallomurus spadix</name>
    <dbReference type="NCBI Taxonomy" id="79912"/>
    <lineage>
        <taxon>Bacteria</taxon>
        <taxon>Bacillati</taxon>
        <taxon>Actinomycetota</taxon>
        <taxon>Actinomycetes</taxon>
        <taxon>Streptosporangiales</taxon>
        <taxon>Thermomonosporaceae</taxon>
        <taxon>Actinoallomurus</taxon>
    </lineage>
</organism>
<keyword evidence="4" id="KW-0808">Transferase</keyword>
<feature type="transmembrane region" description="Helical" evidence="9">
    <location>
        <begin position="95"/>
        <end position="119"/>
    </location>
</feature>
<comment type="caution">
    <text evidence="10">The sequence shown here is derived from an EMBL/GenBank/DDBJ whole genome shotgun (WGS) entry which is preliminary data.</text>
</comment>
<reference evidence="10 11" key="1">
    <citation type="journal article" date="2019" name="Int. J. Syst. Evol. Microbiol.">
        <title>The Global Catalogue of Microorganisms (GCM) 10K type strain sequencing project: providing services to taxonomists for standard genome sequencing and annotation.</title>
        <authorList>
            <consortium name="The Broad Institute Genomics Platform"/>
            <consortium name="The Broad Institute Genome Sequencing Center for Infectious Disease"/>
            <person name="Wu L."/>
            <person name="Ma J."/>
        </authorList>
    </citation>
    <scope>NUCLEOTIDE SEQUENCE [LARGE SCALE GENOMIC DNA]</scope>
    <source>
        <strain evidence="10 11">JCM 3146</strain>
    </source>
</reference>
<evidence type="ECO:0000256" key="4">
    <source>
        <dbReference type="ARBA" id="ARBA00022679"/>
    </source>
</evidence>
<evidence type="ECO:0000256" key="8">
    <source>
        <dbReference type="SAM" id="MobiDB-lite"/>
    </source>
</evidence>
<keyword evidence="11" id="KW-1185">Reference proteome</keyword>
<evidence type="ECO:0000256" key="2">
    <source>
        <dbReference type="ARBA" id="ARBA00022475"/>
    </source>
</evidence>
<gene>
    <name evidence="10" type="ORF">GCM10010151_21850</name>
</gene>
<dbReference type="PANTHER" id="PTHR33908">
    <property type="entry name" value="MANNOSYLTRANSFERASE YKCB-RELATED"/>
    <property type="match status" value="1"/>
</dbReference>
<protein>
    <recommendedName>
        <fullName evidence="12">Glycosyltransferase RgtA/B/C/D-like domain-containing protein</fullName>
    </recommendedName>
</protein>
<dbReference type="InterPro" id="IPR050297">
    <property type="entry name" value="LipidA_mod_glycosyltrf_83"/>
</dbReference>
<dbReference type="RefSeq" id="WP_252805389.1">
    <property type="nucleotide sequence ID" value="NZ_BAAABM010000016.1"/>
</dbReference>
<keyword evidence="6 9" id="KW-1133">Transmembrane helix</keyword>